<proteinExistence type="predicted"/>
<evidence type="ECO:0000313" key="5">
    <source>
        <dbReference type="Proteomes" id="UP001141961"/>
    </source>
</evidence>
<dbReference type="Gene3D" id="3.30.70.260">
    <property type="match status" value="1"/>
</dbReference>
<dbReference type="InterPro" id="IPR037171">
    <property type="entry name" value="NagB/RpiA_transferase-like"/>
</dbReference>
<sequence>MNNCYIKIIYEVIFITTISELALSKIKNGMPVSLGGGHNVFNLAQAIKEAKLDIQLCSPSELTRLNCKSIGLQVDALDRINHVDLAFDGCDSVDYNLNALKSGGGIHLYEKIAAQMSDEYILLLPSERIHKELSNKIPLCIEVAPSTVKQVINTGESMGLKMEICQGSKVASLARSPQGNLLVDALSSTWTEIDNLVSKLNDQNGVVATSYFKNLVTSLITTNENNDAIELKKGDLK</sequence>
<reference evidence="4" key="1">
    <citation type="journal article" date="2022" name="Microorganisms">
        <title>Antibiotic Susceptibility, Resistance Gene Determinants and Corresponding Genomic Regions in Lactobacillus amylovorus Isolates Derived from Wild Boars and Domestic Pigs.</title>
        <authorList>
            <person name="Moravkova M."/>
            <person name="Kostovova I."/>
            <person name="Kavanova K."/>
            <person name="Pechar R."/>
            <person name="Stanek S."/>
            <person name="Brychta A."/>
            <person name="Zeman M."/>
            <person name="Kubasova T."/>
        </authorList>
    </citation>
    <scope>NUCLEOTIDE SEQUENCE</scope>
    <source>
        <strain evidence="4">M597B</strain>
    </source>
</reference>
<accession>A0AAW6B843</accession>
<dbReference type="EC" id="5.3.1.6" evidence="1"/>
<dbReference type="RefSeq" id="WP_242080279.1">
    <property type="nucleotide sequence ID" value="NZ_CP049763.1"/>
</dbReference>
<dbReference type="GO" id="GO:0004751">
    <property type="term" value="F:ribose-5-phosphate isomerase activity"/>
    <property type="evidence" value="ECO:0007669"/>
    <property type="project" value="UniProtKB-EC"/>
</dbReference>
<gene>
    <name evidence="4" type="ORF">ODV14_02995</name>
</gene>
<protein>
    <recommendedName>
        <fullName evidence="1">ribose-5-phosphate isomerase</fullName>
        <ecNumber evidence="1">5.3.1.6</ecNumber>
    </recommendedName>
    <alternativeName>
        <fullName evidence="3">Phosphoriboisomerase</fullName>
    </alternativeName>
</protein>
<dbReference type="PANTHER" id="PTHR11934:SF0">
    <property type="entry name" value="RIBOSE-5-PHOSPHATE ISOMERASE"/>
    <property type="match status" value="1"/>
</dbReference>
<evidence type="ECO:0000256" key="1">
    <source>
        <dbReference type="ARBA" id="ARBA00011959"/>
    </source>
</evidence>
<dbReference type="Proteomes" id="UP001141961">
    <property type="component" value="Unassembled WGS sequence"/>
</dbReference>
<evidence type="ECO:0000313" key="4">
    <source>
        <dbReference type="EMBL" id="MDB6246321.1"/>
    </source>
</evidence>
<dbReference type="EMBL" id="JAOTHD010000006">
    <property type="protein sequence ID" value="MDB6246321.1"/>
    <property type="molecule type" value="Genomic_DNA"/>
</dbReference>
<keyword evidence="2 4" id="KW-0413">Isomerase</keyword>
<evidence type="ECO:0000256" key="2">
    <source>
        <dbReference type="ARBA" id="ARBA00023235"/>
    </source>
</evidence>
<comment type="caution">
    <text evidence="4">The sequence shown here is derived from an EMBL/GenBank/DDBJ whole genome shotgun (WGS) entry which is preliminary data.</text>
</comment>
<dbReference type="PANTHER" id="PTHR11934">
    <property type="entry name" value="RIBOSE-5-PHOSPHATE ISOMERASE"/>
    <property type="match status" value="1"/>
</dbReference>
<evidence type="ECO:0000256" key="3">
    <source>
        <dbReference type="ARBA" id="ARBA00029734"/>
    </source>
</evidence>
<dbReference type="GO" id="GO:0005829">
    <property type="term" value="C:cytosol"/>
    <property type="evidence" value="ECO:0007669"/>
    <property type="project" value="TreeGrafter"/>
</dbReference>
<dbReference type="GO" id="GO:0006014">
    <property type="term" value="P:D-ribose metabolic process"/>
    <property type="evidence" value="ECO:0007669"/>
    <property type="project" value="TreeGrafter"/>
</dbReference>
<dbReference type="InterPro" id="IPR004788">
    <property type="entry name" value="Ribose5P_isomerase_type_A"/>
</dbReference>
<dbReference type="Pfam" id="PF06026">
    <property type="entry name" value="Rib_5-P_isom_A"/>
    <property type="match status" value="1"/>
</dbReference>
<reference evidence="4" key="2">
    <citation type="submission" date="2022-10" db="EMBL/GenBank/DDBJ databases">
        <authorList>
            <person name="Kostovova I."/>
            <person name="Moravkova M."/>
            <person name="Pechar R."/>
        </authorList>
    </citation>
    <scope>NUCLEOTIDE SEQUENCE</scope>
    <source>
        <strain evidence="4">M597B</strain>
    </source>
</reference>
<dbReference type="SUPFAM" id="SSF75445">
    <property type="entry name" value="D-ribose-5-phosphate isomerase (RpiA), lid domain"/>
    <property type="match status" value="1"/>
</dbReference>
<dbReference type="Gene3D" id="3.40.50.1360">
    <property type="match status" value="1"/>
</dbReference>
<dbReference type="AlphaFoldDB" id="A0AAW6B843"/>
<dbReference type="GO" id="GO:0009052">
    <property type="term" value="P:pentose-phosphate shunt, non-oxidative branch"/>
    <property type="evidence" value="ECO:0007669"/>
    <property type="project" value="InterPro"/>
</dbReference>
<name>A0AAW6B843_LACAM</name>
<organism evidence="4 5">
    <name type="scientific">Lactobacillus amylovorus</name>
    <dbReference type="NCBI Taxonomy" id="1604"/>
    <lineage>
        <taxon>Bacteria</taxon>
        <taxon>Bacillati</taxon>
        <taxon>Bacillota</taxon>
        <taxon>Bacilli</taxon>
        <taxon>Lactobacillales</taxon>
        <taxon>Lactobacillaceae</taxon>
        <taxon>Lactobacillus</taxon>
    </lineage>
</organism>
<dbReference type="SUPFAM" id="SSF100950">
    <property type="entry name" value="NagB/RpiA/CoA transferase-like"/>
    <property type="match status" value="1"/>
</dbReference>